<evidence type="ECO:0000256" key="1">
    <source>
        <dbReference type="SAM" id="MobiDB-lite"/>
    </source>
</evidence>
<gene>
    <name evidence="2" type="ORF">DW812_08055</name>
</gene>
<evidence type="ECO:0000313" key="3">
    <source>
        <dbReference type="Proteomes" id="UP000284472"/>
    </source>
</evidence>
<feature type="region of interest" description="Disordered" evidence="1">
    <location>
        <begin position="73"/>
        <end position="104"/>
    </location>
</feature>
<name>A0A414D782_MEDGN</name>
<protein>
    <submittedName>
        <fullName evidence="2">Uncharacterized protein</fullName>
    </submittedName>
</protein>
<dbReference type="Proteomes" id="UP000284472">
    <property type="component" value="Unassembled WGS sequence"/>
</dbReference>
<proteinExistence type="predicted"/>
<comment type="caution">
    <text evidence="2">The sequence shown here is derived from an EMBL/GenBank/DDBJ whole genome shotgun (WGS) entry which is preliminary data.</text>
</comment>
<evidence type="ECO:0000313" key="2">
    <source>
        <dbReference type="EMBL" id="RHD06714.1"/>
    </source>
</evidence>
<dbReference type="EMBL" id="QSIR01000010">
    <property type="protein sequence ID" value="RHD06714.1"/>
    <property type="molecule type" value="Genomic_DNA"/>
</dbReference>
<sequence>MAKVMKSFRLSESAIAALENRDTQKYRSGQEYIEALLLNQEEKETSTMENLAEDVTELKQDIKQILQLLEQLNQGADKKPKEEKKTVPKTYGGLPYTPPPSDII</sequence>
<dbReference type="AlphaFoldDB" id="A0A414D782"/>
<dbReference type="RefSeq" id="WP_118043799.1">
    <property type="nucleotide sequence ID" value="NZ_JAQDNS010000118.1"/>
</dbReference>
<organism evidence="2 3">
    <name type="scientific">Mediterraneibacter gnavus</name>
    <name type="common">Ruminococcus gnavus</name>
    <dbReference type="NCBI Taxonomy" id="33038"/>
    <lineage>
        <taxon>Bacteria</taxon>
        <taxon>Bacillati</taxon>
        <taxon>Bacillota</taxon>
        <taxon>Clostridia</taxon>
        <taxon>Lachnospirales</taxon>
        <taxon>Lachnospiraceae</taxon>
        <taxon>Mediterraneibacter</taxon>
    </lineage>
</organism>
<feature type="compositionally biased region" description="Basic and acidic residues" evidence="1">
    <location>
        <begin position="76"/>
        <end position="86"/>
    </location>
</feature>
<reference evidence="2 3" key="1">
    <citation type="submission" date="2018-08" db="EMBL/GenBank/DDBJ databases">
        <title>A genome reference for cultivated species of the human gut microbiota.</title>
        <authorList>
            <person name="Zou Y."/>
            <person name="Xue W."/>
            <person name="Luo G."/>
        </authorList>
    </citation>
    <scope>NUCLEOTIDE SEQUENCE [LARGE SCALE GENOMIC DNA]</scope>
    <source>
        <strain evidence="2 3">AM32-6</strain>
    </source>
</reference>
<accession>A0A414D782</accession>